<evidence type="ECO:0000256" key="1">
    <source>
        <dbReference type="SAM" id="MobiDB-lite"/>
    </source>
</evidence>
<gene>
    <name evidence="2" type="ORF">APE01nite_15490</name>
</gene>
<sequence length="255" mass="25778">MRVRAGGLSGRGRVRHGFLTGGMGMLLAGAVGAGLTGGQGFAAGVPLAPPAVYPADTWQGRTVAVIRVLDKLDAHVEVLSVPVGGTAHYKNLEIGVARCVARPPTLAPDAAAWLDLRDTHPDGVAFHGWMLAAEPALGVLESPLYDVRMIRCEGQNTAPTPMPLATPVVPVLPSATPQAAPGGAPAADGTHLLVPPPGMQPTPGTTAQPTPATAPASTQAPSVVAPQAPLPPPVPFPSGDQNRAGSAEPKTGDTY</sequence>
<dbReference type="AlphaFoldDB" id="A0A4Y3TV72"/>
<dbReference type="EMBL" id="BJMV01000007">
    <property type="protein sequence ID" value="GEB85752.1"/>
    <property type="molecule type" value="Genomic_DNA"/>
</dbReference>
<evidence type="ECO:0008006" key="4">
    <source>
        <dbReference type="Google" id="ProtNLM"/>
    </source>
</evidence>
<protein>
    <recommendedName>
        <fullName evidence="4">DUF2155 domain-containing protein</fullName>
    </recommendedName>
</protein>
<proteinExistence type="predicted"/>
<reference evidence="2 3" key="1">
    <citation type="submission" date="2019-06" db="EMBL/GenBank/DDBJ databases">
        <title>Whole genome shotgun sequence of Acetobacter peroxydans NBRC 13755.</title>
        <authorList>
            <person name="Hosoyama A."/>
            <person name="Uohara A."/>
            <person name="Ohji S."/>
            <person name="Ichikawa N."/>
        </authorList>
    </citation>
    <scope>NUCLEOTIDE SEQUENCE [LARGE SCALE GENOMIC DNA]</scope>
    <source>
        <strain evidence="2 3">NBRC 13755</strain>
    </source>
</reference>
<feature type="compositionally biased region" description="Low complexity" evidence="1">
    <location>
        <begin position="201"/>
        <end position="227"/>
    </location>
</feature>
<comment type="caution">
    <text evidence="2">The sequence shown here is derived from an EMBL/GenBank/DDBJ whole genome shotgun (WGS) entry which is preliminary data.</text>
</comment>
<evidence type="ECO:0000313" key="3">
    <source>
        <dbReference type="Proteomes" id="UP000317730"/>
    </source>
</evidence>
<dbReference type="RefSeq" id="WP_242008905.1">
    <property type="nucleotide sequence ID" value="NZ_BAPL01000025.1"/>
</dbReference>
<dbReference type="Proteomes" id="UP000317730">
    <property type="component" value="Unassembled WGS sequence"/>
</dbReference>
<keyword evidence="3" id="KW-1185">Reference proteome</keyword>
<dbReference type="Pfam" id="PF09923">
    <property type="entry name" value="DUF2155"/>
    <property type="match status" value="1"/>
</dbReference>
<accession>A0A4Y3TV72</accession>
<evidence type="ECO:0000313" key="2">
    <source>
        <dbReference type="EMBL" id="GEB85752.1"/>
    </source>
</evidence>
<organism evidence="2 3">
    <name type="scientific">Acetobacter peroxydans</name>
    <dbReference type="NCBI Taxonomy" id="104098"/>
    <lineage>
        <taxon>Bacteria</taxon>
        <taxon>Pseudomonadati</taxon>
        <taxon>Pseudomonadota</taxon>
        <taxon>Alphaproteobacteria</taxon>
        <taxon>Acetobacterales</taxon>
        <taxon>Acetobacteraceae</taxon>
        <taxon>Acetobacter</taxon>
    </lineage>
</organism>
<feature type="compositionally biased region" description="Low complexity" evidence="1">
    <location>
        <begin position="175"/>
        <end position="189"/>
    </location>
</feature>
<dbReference type="InterPro" id="IPR019225">
    <property type="entry name" value="DUF2155"/>
</dbReference>
<feature type="region of interest" description="Disordered" evidence="1">
    <location>
        <begin position="173"/>
        <end position="255"/>
    </location>
</feature>
<name>A0A4Y3TV72_9PROT</name>